<accession>A0AAN9TG94</accession>
<dbReference type="FunFam" id="4.10.280.10:FF:000035">
    <property type="entry name" value="Pancreas-specific transcription factor 1a"/>
    <property type="match status" value="1"/>
</dbReference>
<dbReference type="GO" id="GO:0046983">
    <property type="term" value="F:protein dimerization activity"/>
    <property type="evidence" value="ECO:0007669"/>
    <property type="project" value="InterPro"/>
</dbReference>
<keyword evidence="1" id="KW-0805">Transcription regulation</keyword>
<dbReference type="Pfam" id="PF00010">
    <property type="entry name" value="HLH"/>
    <property type="match status" value="1"/>
</dbReference>
<keyword evidence="2" id="KW-0238">DNA-binding</keyword>
<evidence type="ECO:0000256" key="1">
    <source>
        <dbReference type="ARBA" id="ARBA00023015"/>
    </source>
</evidence>
<evidence type="ECO:0000256" key="3">
    <source>
        <dbReference type="ARBA" id="ARBA00023163"/>
    </source>
</evidence>
<dbReference type="SUPFAM" id="SSF47459">
    <property type="entry name" value="HLH, helix-loop-helix DNA-binding domain"/>
    <property type="match status" value="1"/>
</dbReference>
<keyword evidence="3" id="KW-0804">Transcription</keyword>
<dbReference type="PANTHER" id="PTHR23349">
    <property type="entry name" value="BASIC HELIX-LOOP-HELIX TRANSCRIPTION FACTOR, TWIST"/>
    <property type="match status" value="1"/>
</dbReference>
<organism evidence="7 8">
    <name type="scientific">Parthenolecanium corni</name>
    <dbReference type="NCBI Taxonomy" id="536013"/>
    <lineage>
        <taxon>Eukaryota</taxon>
        <taxon>Metazoa</taxon>
        <taxon>Ecdysozoa</taxon>
        <taxon>Arthropoda</taxon>
        <taxon>Hexapoda</taxon>
        <taxon>Insecta</taxon>
        <taxon>Pterygota</taxon>
        <taxon>Neoptera</taxon>
        <taxon>Paraneoptera</taxon>
        <taxon>Hemiptera</taxon>
        <taxon>Sternorrhyncha</taxon>
        <taxon>Coccoidea</taxon>
        <taxon>Coccidae</taxon>
        <taxon>Parthenolecanium</taxon>
    </lineage>
</organism>
<evidence type="ECO:0000256" key="2">
    <source>
        <dbReference type="ARBA" id="ARBA00023125"/>
    </source>
</evidence>
<dbReference type="EMBL" id="JBBCAQ010000022">
    <property type="protein sequence ID" value="KAK7590827.1"/>
    <property type="molecule type" value="Genomic_DNA"/>
</dbReference>
<feature type="region of interest" description="Disordered" evidence="5">
    <location>
        <begin position="99"/>
        <end position="120"/>
    </location>
</feature>
<proteinExistence type="predicted"/>
<dbReference type="GO" id="GO:0000977">
    <property type="term" value="F:RNA polymerase II transcription regulatory region sequence-specific DNA binding"/>
    <property type="evidence" value="ECO:0007669"/>
    <property type="project" value="TreeGrafter"/>
</dbReference>
<dbReference type="SMART" id="SM00353">
    <property type="entry name" value="HLH"/>
    <property type="match status" value="1"/>
</dbReference>
<keyword evidence="8" id="KW-1185">Reference proteome</keyword>
<dbReference type="InterPro" id="IPR011598">
    <property type="entry name" value="bHLH_dom"/>
</dbReference>
<reference evidence="7 8" key="1">
    <citation type="submission" date="2024-03" db="EMBL/GenBank/DDBJ databases">
        <title>Adaptation during the transition from Ophiocordyceps entomopathogen to insect associate is accompanied by gene loss and intensified selection.</title>
        <authorList>
            <person name="Ward C.M."/>
            <person name="Onetto C.A."/>
            <person name="Borneman A.R."/>
        </authorList>
    </citation>
    <scope>NUCLEOTIDE SEQUENCE [LARGE SCALE GENOMIC DNA]</scope>
    <source>
        <strain evidence="7">AWRI1</strain>
        <tissue evidence="7">Single Adult Female</tissue>
    </source>
</reference>
<evidence type="ECO:0000256" key="4">
    <source>
        <dbReference type="ARBA" id="ARBA00023242"/>
    </source>
</evidence>
<evidence type="ECO:0000259" key="6">
    <source>
        <dbReference type="PROSITE" id="PS50888"/>
    </source>
</evidence>
<dbReference type="InterPro" id="IPR050283">
    <property type="entry name" value="E-box_TF_Regulators"/>
</dbReference>
<dbReference type="InterPro" id="IPR036638">
    <property type="entry name" value="HLH_DNA-bd_sf"/>
</dbReference>
<dbReference type="Gene3D" id="4.10.280.10">
    <property type="entry name" value="Helix-loop-helix DNA-binding domain"/>
    <property type="match status" value="1"/>
</dbReference>
<comment type="caution">
    <text evidence="7">The sequence shown here is derived from an EMBL/GenBank/DDBJ whole genome shotgun (WGS) entry which is preliminary data.</text>
</comment>
<feature type="domain" description="BHLH" evidence="6">
    <location>
        <begin position="125"/>
        <end position="177"/>
    </location>
</feature>
<dbReference type="CDD" id="cd11415">
    <property type="entry name" value="bHLH_TS_FERD3L_NATO3"/>
    <property type="match status" value="1"/>
</dbReference>
<dbReference type="PANTHER" id="PTHR23349:SF63">
    <property type="entry name" value="FER3-LIKE PROTEIN"/>
    <property type="match status" value="1"/>
</dbReference>
<keyword evidence="4" id="KW-0539">Nucleus</keyword>
<dbReference type="GO" id="GO:0032502">
    <property type="term" value="P:developmental process"/>
    <property type="evidence" value="ECO:0007669"/>
    <property type="project" value="TreeGrafter"/>
</dbReference>
<feature type="region of interest" description="Disordered" evidence="5">
    <location>
        <begin position="1"/>
        <end position="25"/>
    </location>
</feature>
<feature type="compositionally biased region" description="Polar residues" evidence="5">
    <location>
        <begin position="104"/>
        <end position="114"/>
    </location>
</feature>
<name>A0AAN9TG94_9HEMI</name>
<protein>
    <recommendedName>
        <fullName evidence="6">BHLH domain-containing protein</fullName>
    </recommendedName>
</protein>
<dbReference type="Proteomes" id="UP001367676">
    <property type="component" value="Unassembled WGS sequence"/>
</dbReference>
<gene>
    <name evidence="7" type="ORF">V9T40_002440</name>
</gene>
<dbReference type="GO" id="GO:0000981">
    <property type="term" value="F:DNA-binding transcription factor activity, RNA polymerase II-specific"/>
    <property type="evidence" value="ECO:0007669"/>
    <property type="project" value="TreeGrafter"/>
</dbReference>
<evidence type="ECO:0000313" key="8">
    <source>
        <dbReference type="Proteomes" id="UP001367676"/>
    </source>
</evidence>
<dbReference type="PROSITE" id="PS50888">
    <property type="entry name" value="BHLH"/>
    <property type="match status" value="1"/>
</dbReference>
<evidence type="ECO:0000256" key="5">
    <source>
        <dbReference type="SAM" id="MobiDB-lite"/>
    </source>
</evidence>
<dbReference type="AlphaFoldDB" id="A0AAN9TG94"/>
<sequence>MTSGFVSTSAPVWEPSTPNSNSSANELTVGDNFDLASSYNAIWEHRQHHHHHHYNGSSVPYHSEFLPGFACSPEFWASSPQINGAVNTDSVRPQVLVPQRTNHKTSGNLSGASSKKTRRRVATLAQRRAANIRERRRMFNLNEAFDKLRRKVPTFAYEKRLSRIETLRLAITYISFMNELLNGISLKHERGNSIYHLQNQRDYPPYSLIPP</sequence>
<evidence type="ECO:0000313" key="7">
    <source>
        <dbReference type="EMBL" id="KAK7590827.1"/>
    </source>
</evidence>